<dbReference type="AlphaFoldDB" id="A0AAD5KTX3"/>
<evidence type="ECO:0000313" key="1">
    <source>
        <dbReference type="EMBL" id="KAI9549653.1"/>
    </source>
</evidence>
<gene>
    <name evidence="1" type="ORF">GHT06_003839</name>
</gene>
<dbReference type="EMBL" id="WJBH02000290">
    <property type="protein sequence ID" value="KAI9549653.1"/>
    <property type="molecule type" value="Genomic_DNA"/>
</dbReference>
<comment type="caution">
    <text evidence="1">The sequence shown here is derived from an EMBL/GenBank/DDBJ whole genome shotgun (WGS) entry which is preliminary data.</text>
</comment>
<name>A0AAD5KTX3_9CRUS</name>
<evidence type="ECO:0000313" key="2">
    <source>
        <dbReference type="Proteomes" id="UP000820818"/>
    </source>
</evidence>
<dbReference type="Proteomes" id="UP000820818">
    <property type="component" value="Unassembled WGS sequence"/>
</dbReference>
<sequence length="183" mass="20150">MSDWYECDLSTLQNATLSRDSDLSIKVPGDFDWFEGGLVFRNVDQPRAYFDTGLAVRVMYHVLNVSSVTVWSSGSDGMIRFDKPMPPPPKKAIIDVYVDPEQRLAITSGSGNEIMSVDRRGNINCAWSRSMANRVAAIEDSAVFVERGWNIAVASDGNLNFSRDGHVLMSLDTNGTLALNGLP</sequence>
<keyword evidence="2" id="KW-1185">Reference proteome</keyword>
<proteinExistence type="predicted"/>
<protein>
    <submittedName>
        <fullName evidence="1">Uncharacterized protein</fullName>
    </submittedName>
</protein>
<accession>A0AAD5KTX3</accession>
<organism evidence="1 2">
    <name type="scientific">Daphnia sinensis</name>
    <dbReference type="NCBI Taxonomy" id="1820382"/>
    <lineage>
        <taxon>Eukaryota</taxon>
        <taxon>Metazoa</taxon>
        <taxon>Ecdysozoa</taxon>
        <taxon>Arthropoda</taxon>
        <taxon>Crustacea</taxon>
        <taxon>Branchiopoda</taxon>
        <taxon>Diplostraca</taxon>
        <taxon>Cladocera</taxon>
        <taxon>Anomopoda</taxon>
        <taxon>Daphniidae</taxon>
        <taxon>Daphnia</taxon>
        <taxon>Daphnia similis group</taxon>
    </lineage>
</organism>
<reference evidence="1" key="1">
    <citation type="submission" date="2022-05" db="EMBL/GenBank/DDBJ databases">
        <title>A multi-omics perspective on studying reproductive biology in Daphnia sinensis.</title>
        <authorList>
            <person name="Jia J."/>
        </authorList>
    </citation>
    <scope>NUCLEOTIDE SEQUENCE</scope>
    <source>
        <strain evidence="1">WSL</strain>
    </source>
</reference>